<dbReference type="InParanoid" id="D7EHV1"/>
<dbReference type="Proteomes" id="UP000007266">
    <property type="component" value="Unassembled WGS sequence"/>
</dbReference>
<evidence type="ECO:0000313" key="3">
    <source>
        <dbReference type="Proteomes" id="UP000007266"/>
    </source>
</evidence>
<keyword evidence="3" id="KW-1185">Reference proteome</keyword>
<accession>D7EHV1</accession>
<dbReference type="AlphaFoldDB" id="D7EHV1"/>
<organism evidence="2 3">
    <name type="scientific">Tribolium castaneum</name>
    <name type="common">Red flour beetle</name>
    <dbReference type="NCBI Taxonomy" id="7070"/>
    <lineage>
        <taxon>Eukaryota</taxon>
        <taxon>Metazoa</taxon>
        <taxon>Ecdysozoa</taxon>
        <taxon>Arthropoda</taxon>
        <taxon>Hexapoda</taxon>
        <taxon>Insecta</taxon>
        <taxon>Pterygota</taxon>
        <taxon>Neoptera</taxon>
        <taxon>Endopterygota</taxon>
        <taxon>Coleoptera</taxon>
        <taxon>Polyphaga</taxon>
        <taxon>Cucujiformia</taxon>
        <taxon>Tenebrionidae</taxon>
        <taxon>Tenebrionidae incertae sedis</taxon>
        <taxon>Tribolium</taxon>
    </lineage>
</organism>
<reference evidence="2 3" key="2">
    <citation type="journal article" date="2010" name="Nucleic Acids Res.">
        <title>BeetleBase in 2010: revisions to provide comprehensive genomic information for Tribolium castaneum.</title>
        <authorList>
            <person name="Kim H.S."/>
            <person name="Murphy T."/>
            <person name="Xia J."/>
            <person name="Caragea D."/>
            <person name="Park Y."/>
            <person name="Beeman R.W."/>
            <person name="Lorenzen M.D."/>
            <person name="Butcher S."/>
            <person name="Manak J.R."/>
            <person name="Brown S.J."/>
        </authorList>
    </citation>
    <scope>NUCLEOTIDE SEQUENCE [LARGE SCALE GENOMIC DNA]</scope>
    <source>
        <strain evidence="2 3">Georgia GA2</strain>
    </source>
</reference>
<name>D7EHV1_TRICA</name>
<protein>
    <submittedName>
        <fullName evidence="2">Uncharacterized protein</fullName>
    </submittedName>
</protein>
<dbReference type="HOGENOM" id="CLU_3336218_0_0_1"/>
<dbReference type="EMBL" id="KQ973114">
    <property type="protein sequence ID" value="EFA12110.1"/>
    <property type="molecule type" value="Genomic_DNA"/>
</dbReference>
<gene>
    <name evidence="2" type="primary">GLEAN_02256</name>
    <name evidence="2" type="ORF">TcasGA2_TC002256</name>
</gene>
<proteinExistence type="predicted"/>
<sequence length="38" mass="4591">MKTSNARLLERLRKMCKRRNSLPKKKTTTRKKTKKKSD</sequence>
<feature type="region of interest" description="Disordered" evidence="1">
    <location>
        <begin position="14"/>
        <end position="38"/>
    </location>
</feature>
<reference evidence="2 3" key="1">
    <citation type="journal article" date="2008" name="Nature">
        <title>The genome of the model beetle and pest Tribolium castaneum.</title>
        <authorList>
            <consortium name="Tribolium Genome Sequencing Consortium"/>
            <person name="Richards S."/>
            <person name="Gibbs R.A."/>
            <person name="Weinstock G.M."/>
            <person name="Brown S.J."/>
            <person name="Denell R."/>
            <person name="Beeman R.W."/>
            <person name="Gibbs R."/>
            <person name="Beeman R.W."/>
            <person name="Brown S.J."/>
            <person name="Bucher G."/>
            <person name="Friedrich M."/>
            <person name="Grimmelikhuijzen C.J."/>
            <person name="Klingler M."/>
            <person name="Lorenzen M."/>
            <person name="Richards S."/>
            <person name="Roth S."/>
            <person name="Schroder R."/>
            <person name="Tautz D."/>
            <person name="Zdobnov E.M."/>
            <person name="Muzny D."/>
            <person name="Gibbs R.A."/>
            <person name="Weinstock G.M."/>
            <person name="Attaway T."/>
            <person name="Bell S."/>
            <person name="Buhay C.J."/>
            <person name="Chandrabose M.N."/>
            <person name="Chavez D."/>
            <person name="Clerk-Blankenburg K.P."/>
            <person name="Cree A."/>
            <person name="Dao M."/>
            <person name="Davis C."/>
            <person name="Chacko J."/>
            <person name="Dinh H."/>
            <person name="Dugan-Rocha S."/>
            <person name="Fowler G."/>
            <person name="Garner T.T."/>
            <person name="Garnes J."/>
            <person name="Gnirke A."/>
            <person name="Hawes A."/>
            <person name="Hernandez J."/>
            <person name="Hines S."/>
            <person name="Holder M."/>
            <person name="Hume J."/>
            <person name="Jhangiani S.N."/>
            <person name="Joshi V."/>
            <person name="Khan Z.M."/>
            <person name="Jackson L."/>
            <person name="Kovar C."/>
            <person name="Kowis A."/>
            <person name="Lee S."/>
            <person name="Lewis L.R."/>
            <person name="Margolis J."/>
            <person name="Morgan M."/>
            <person name="Nazareth L.V."/>
            <person name="Nguyen N."/>
            <person name="Okwuonu G."/>
            <person name="Parker D."/>
            <person name="Richards S."/>
            <person name="Ruiz S.J."/>
            <person name="Santibanez J."/>
            <person name="Savard J."/>
            <person name="Scherer S.E."/>
            <person name="Schneider B."/>
            <person name="Sodergren E."/>
            <person name="Tautz D."/>
            <person name="Vattahil S."/>
            <person name="Villasana D."/>
            <person name="White C.S."/>
            <person name="Wright R."/>
            <person name="Park Y."/>
            <person name="Beeman R.W."/>
            <person name="Lord J."/>
            <person name="Oppert B."/>
            <person name="Lorenzen M."/>
            <person name="Brown S."/>
            <person name="Wang L."/>
            <person name="Savard J."/>
            <person name="Tautz D."/>
            <person name="Richards S."/>
            <person name="Weinstock G."/>
            <person name="Gibbs R.A."/>
            <person name="Liu Y."/>
            <person name="Worley K."/>
            <person name="Weinstock G."/>
            <person name="Elsik C.G."/>
            <person name="Reese J.T."/>
            <person name="Elhaik E."/>
            <person name="Landan G."/>
            <person name="Graur D."/>
            <person name="Arensburger P."/>
            <person name="Atkinson P."/>
            <person name="Beeman R.W."/>
            <person name="Beidler J."/>
            <person name="Brown S.J."/>
            <person name="Demuth J.P."/>
            <person name="Drury D.W."/>
            <person name="Du Y.Z."/>
            <person name="Fujiwara H."/>
            <person name="Lorenzen M."/>
            <person name="Maselli V."/>
            <person name="Osanai M."/>
            <person name="Park Y."/>
            <person name="Robertson H.M."/>
            <person name="Tu Z."/>
            <person name="Wang J.J."/>
            <person name="Wang S."/>
            <person name="Richards S."/>
            <person name="Song H."/>
            <person name="Zhang L."/>
            <person name="Sodergren E."/>
            <person name="Werner D."/>
            <person name="Stanke M."/>
            <person name="Morgenstern B."/>
            <person name="Solovyev V."/>
            <person name="Kosarev P."/>
            <person name="Brown G."/>
            <person name="Chen H.C."/>
            <person name="Ermolaeva O."/>
            <person name="Hlavina W."/>
            <person name="Kapustin Y."/>
            <person name="Kiryutin B."/>
            <person name="Kitts P."/>
            <person name="Maglott D."/>
            <person name="Pruitt K."/>
            <person name="Sapojnikov V."/>
            <person name="Souvorov A."/>
            <person name="Mackey A.J."/>
            <person name="Waterhouse R.M."/>
            <person name="Wyder S."/>
            <person name="Zdobnov E.M."/>
            <person name="Zdobnov E.M."/>
            <person name="Wyder S."/>
            <person name="Kriventseva E.V."/>
            <person name="Kadowaki T."/>
            <person name="Bork P."/>
            <person name="Aranda M."/>
            <person name="Bao R."/>
            <person name="Beermann A."/>
            <person name="Berns N."/>
            <person name="Bolognesi R."/>
            <person name="Bonneton F."/>
            <person name="Bopp D."/>
            <person name="Brown S.J."/>
            <person name="Bucher G."/>
            <person name="Butts T."/>
            <person name="Chaumot A."/>
            <person name="Denell R.E."/>
            <person name="Ferrier D.E."/>
            <person name="Friedrich M."/>
            <person name="Gordon C.M."/>
            <person name="Jindra M."/>
            <person name="Klingler M."/>
            <person name="Lan Q."/>
            <person name="Lattorff H.M."/>
            <person name="Laudet V."/>
            <person name="von Levetsow C."/>
            <person name="Liu Z."/>
            <person name="Lutz R."/>
            <person name="Lynch J.A."/>
            <person name="da Fonseca R.N."/>
            <person name="Posnien N."/>
            <person name="Reuter R."/>
            <person name="Roth S."/>
            <person name="Savard J."/>
            <person name="Schinko J.B."/>
            <person name="Schmitt C."/>
            <person name="Schoppmeier M."/>
            <person name="Schroder R."/>
            <person name="Shippy T.D."/>
            <person name="Simonnet F."/>
            <person name="Marques-Souza H."/>
            <person name="Tautz D."/>
            <person name="Tomoyasu Y."/>
            <person name="Trauner J."/>
            <person name="Van der Zee M."/>
            <person name="Vervoort M."/>
            <person name="Wittkopp N."/>
            <person name="Wimmer E.A."/>
            <person name="Yang X."/>
            <person name="Jones A.K."/>
            <person name="Sattelle D.B."/>
            <person name="Ebert P.R."/>
            <person name="Nelson D."/>
            <person name="Scott J.G."/>
            <person name="Beeman R.W."/>
            <person name="Muthukrishnan S."/>
            <person name="Kramer K.J."/>
            <person name="Arakane Y."/>
            <person name="Beeman R.W."/>
            <person name="Zhu Q."/>
            <person name="Hogenkamp D."/>
            <person name="Dixit R."/>
            <person name="Oppert B."/>
            <person name="Jiang H."/>
            <person name="Zou Z."/>
            <person name="Marshall J."/>
            <person name="Elpidina E."/>
            <person name="Vinokurov K."/>
            <person name="Oppert C."/>
            <person name="Zou Z."/>
            <person name="Evans J."/>
            <person name="Lu Z."/>
            <person name="Zhao P."/>
            <person name="Sumathipala N."/>
            <person name="Altincicek B."/>
            <person name="Vilcinskas A."/>
            <person name="Williams M."/>
            <person name="Hultmark D."/>
            <person name="Hetru C."/>
            <person name="Jiang H."/>
            <person name="Grimmelikhuijzen C.J."/>
            <person name="Hauser F."/>
            <person name="Cazzamali G."/>
            <person name="Williamson M."/>
            <person name="Park Y."/>
            <person name="Li B."/>
            <person name="Tanaka Y."/>
            <person name="Predel R."/>
            <person name="Neupert S."/>
            <person name="Schachtner J."/>
            <person name="Verleyen P."/>
            <person name="Raible F."/>
            <person name="Bork P."/>
            <person name="Friedrich M."/>
            <person name="Walden K.K."/>
            <person name="Robertson H.M."/>
            <person name="Angeli S."/>
            <person name="Foret S."/>
            <person name="Bucher G."/>
            <person name="Schuetz S."/>
            <person name="Maleszka R."/>
            <person name="Wimmer E.A."/>
            <person name="Beeman R.W."/>
            <person name="Lorenzen M."/>
            <person name="Tomoyasu Y."/>
            <person name="Miller S.C."/>
            <person name="Grossmann D."/>
            <person name="Bucher G."/>
        </authorList>
    </citation>
    <scope>NUCLEOTIDE SEQUENCE [LARGE SCALE GENOMIC DNA]</scope>
    <source>
        <strain evidence="2 3">Georgia GA2</strain>
    </source>
</reference>
<evidence type="ECO:0000256" key="1">
    <source>
        <dbReference type="SAM" id="MobiDB-lite"/>
    </source>
</evidence>
<evidence type="ECO:0000313" key="2">
    <source>
        <dbReference type="EMBL" id="EFA12110.1"/>
    </source>
</evidence>